<dbReference type="EMBL" id="FNYH01000008">
    <property type="protein sequence ID" value="SEI72508.1"/>
    <property type="molecule type" value="Genomic_DNA"/>
</dbReference>
<gene>
    <name evidence="2" type="ORF">SAMN05421831_108123</name>
</gene>
<dbReference type="RefSeq" id="WP_245710620.1">
    <property type="nucleotide sequence ID" value="NZ_FNYH01000008.1"/>
</dbReference>
<keyword evidence="1" id="KW-0732">Signal</keyword>
<evidence type="ECO:0000256" key="1">
    <source>
        <dbReference type="SAM" id="SignalP"/>
    </source>
</evidence>
<evidence type="ECO:0000313" key="2">
    <source>
        <dbReference type="EMBL" id="SEI72508.1"/>
    </source>
</evidence>
<dbReference type="Proteomes" id="UP000242999">
    <property type="component" value="Unassembled WGS sequence"/>
</dbReference>
<sequence length="123" mass="13694">MSFPIFRALSWLPFFLLLCFTSVGFSTQVHAMSLSQATQMLDKAKTQGWVGEQFDGYLGVIKANAQTQDLASTINQARQQEYQRIANKHGLTLQQVAQRAGQKAIARTPAGQYIKTASGWVRK</sequence>
<dbReference type="InterPro" id="IPR008309">
    <property type="entry name" value="YdbL"/>
</dbReference>
<keyword evidence="3" id="KW-1185">Reference proteome</keyword>
<protein>
    <recommendedName>
        <fullName evidence="4">DUF1318 domain-containing protein</fullName>
    </recommendedName>
</protein>
<dbReference type="Pfam" id="PF07027">
    <property type="entry name" value="DUF1318"/>
    <property type="match status" value="1"/>
</dbReference>
<dbReference type="AlphaFoldDB" id="A0A1H6SX43"/>
<reference evidence="3" key="1">
    <citation type="submission" date="2016-10" db="EMBL/GenBank/DDBJ databases">
        <authorList>
            <person name="Varghese N."/>
            <person name="Submissions S."/>
        </authorList>
    </citation>
    <scope>NUCLEOTIDE SEQUENCE [LARGE SCALE GENOMIC DNA]</scope>
    <source>
        <strain evidence="3">DSM 7165</strain>
    </source>
</reference>
<organism evidence="2 3">
    <name type="scientific">Allopseudospirillum japonicum</name>
    <dbReference type="NCBI Taxonomy" id="64971"/>
    <lineage>
        <taxon>Bacteria</taxon>
        <taxon>Pseudomonadati</taxon>
        <taxon>Pseudomonadota</taxon>
        <taxon>Gammaproteobacteria</taxon>
        <taxon>Oceanospirillales</taxon>
        <taxon>Oceanospirillaceae</taxon>
        <taxon>Allopseudospirillum</taxon>
    </lineage>
</organism>
<accession>A0A1H6SX43</accession>
<feature type="chain" id="PRO_5017203299" description="DUF1318 domain-containing protein" evidence="1">
    <location>
        <begin position="32"/>
        <end position="123"/>
    </location>
</feature>
<evidence type="ECO:0000313" key="3">
    <source>
        <dbReference type="Proteomes" id="UP000242999"/>
    </source>
</evidence>
<dbReference type="PIRSF" id="PIRSF025560">
    <property type="entry name" value="UCP025560"/>
    <property type="match status" value="1"/>
</dbReference>
<feature type="signal peptide" evidence="1">
    <location>
        <begin position="1"/>
        <end position="31"/>
    </location>
</feature>
<evidence type="ECO:0008006" key="4">
    <source>
        <dbReference type="Google" id="ProtNLM"/>
    </source>
</evidence>
<proteinExistence type="predicted"/>
<dbReference type="STRING" id="64971.SAMN05421831_108123"/>
<name>A0A1H6SX43_9GAMM</name>